<dbReference type="EMBL" id="LGUC01000001">
    <property type="protein sequence ID" value="KPN31297.1"/>
    <property type="molecule type" value="Genomic_DNA"/>
</dbReference>
<feature type="region of interest" description="Disordered" evidence="1">
    <location>
        <begin position="53"/>
        <end position="73"/>
    </location>
</feature>
<dbReference type="AlphaFoldDB" id="A0A0P7GQ66"/>
<feature type="domain" description="Phosphoribosylformylglycinamidine synthase linker" evidence="2">
    <location>
        <begin position="3"/>
        <end position="37"/>
    </location>
</feature>
<dbReference type="SUPFAM" id="SSF109736">
    <property type="entry name" value="FGAM synthase PurL, linker domain"/>
    <property type="match status" value="1"/>
</dbReference>
<dbReference type="PANTHER" id="PTHR43555">
    <property type="entry name" value="PHOSPHORIBOSYLFORMYLGLYCINAMIDINE SYNTHASE SUBUNIT PURL"/>
    <property type="match status" value="1"/>
</dbReference>
<accession>A0A0P7GQ66</accession>
<evidence type="ECO:0000313" key="3">
    <source>
        <dbReference type="EMBL" id="KPN31297.1"/>
    </source>
</evidence>
<organism evidence="3 4">
    <name type="scientific">Halolamina pelagica</name>
    <dbReference type="NCBI Taxonomy" id="699431"/>
    <lineage>
        <taxon>Archaea</taxon>
        <taxon>Methanobacteriati</taxon>
        <taxon>Methanobacteriota</taxon>
        <taxon>Stenosarchaea group</taxon>
        <taxon>Halobacteria</taxon>
        <taxon>Halobacteriales</taxon>
        <taxon>Haloferacaceae</taxon>
    </lineage>
</organism>
<dbReference type="PANTHER" id="PTHR43555:SF1">
    <property type="entry name" value="PHOSPHORIBOSYLFORMYLGLYCINAMIDINE SYNTHASE SUBUNIT PURL"/>
    <property type="match status" value="1"/>
</dbReference>
<dbReference type="InterPro" id="IPR010074">
    <property type="entry name" value="PRibForGlyAmidine_synth_PurL"/>
</dbReference>
<dbReference type="GO" id="GO:0004642">
    <property type="term" value="F:phosphoribosylformylglycinamidine synthase activity"/>
    <property type="evidence" value="ECO:0007669"/>
    <property type="project" value="InterPro"/>
</dbReference>
<name>A0A0P7GQ66_9EURY</name>
<dbReference type="STRING" id="699431.SY89_02040"/>
<comment type="caution">
    <text evidence="3">The sequence shown here is derived from an EMBL/GenBank/DDBJ whole genome shotgun (WGS) entry which is preliminary data.</text>
</comment>
<gene>
    <name evidence="3" type="ORF">SY89_02040</name>
</gene>
<evidence type="ECO:0000259" key="2">
    <source>
        <dbReference type="Pfam" id="PF18072"/>
    </source>
</evidence>
<keyword evidence="4" id="KW-1185">Reference proteome</keyword>
<reference evidence="4" key="1">
    <citation type="submission" date="2013-11" db="EMBL/GenBank/DDBJ databases">
        <authorList>
            <person name="Hoang H.T."/>
            <person name="Killian M.L."/>
            <person name="Madson D.M."/>
            <person name="Arruda P.H.E."/>
            <person name="Sun D."/>
            <person name="Schwartz K.J."/>
            <person name="Yoon K."/>
        </authorList>
    </citation>
    <scope>NUCLEOTIDE SEQUENCE [LARGE SCALE GENOMIC DNA]</scope>
    <source>
        <strain evidence="4">CDK2</strain>
    </source>
</reference>
<evidence type="ECO:0000256" key="1">
    <source>
        <dbReference type="SAM" id="MobiDB-lite"/>
    </source>
</evidence>
<dbReference type="InterPro" id="IPR041609">
    <property type="entry name" value="PurL_linker"/>
</dbReference>
<dbReference type="PATRIC" id="fig|699431.3.peg.2092"/>
<dbReference type="GO" id="GO:0006189">
    <property type="term" value="P:'de novo' IMP biosynthetic process"/>
    <property type="evidence" value="ECO:0007669"/>
    <property type="project" value="InterPro"/>
</dbReference>
<protein>
    <submittedName>
        <fullName evidence="3">Phosphoribosylformylglycinamidine synthase II</fullName>
    </submittedName>
</protein>
<proteinExistence type="predicted"/>
<dbReference type="Proteomes" id="UP000050535">
    <property type="component" value="Unassembled WGS sequence"/>
</dbReference>
<sequence>MPLADADHDLVVDELGREPTQAEEHLFENLWSEHCAYRSSRMLLSTFGSESEYVEIGPGTTPPSSACPTPRRC</sequence>
<dbReference type="Pfam" id="PF18072">
    <property type="entry name" value="FGAR-AT_linker"/>
    <property type="match status" value="1"/>
</dbReference>
<evidence type="ECO:0000313" key="4">
    <source>
        <dbReference type="Proteomes" id="UP000050535"/>
    </source>
</evidence>